<dbReference type="RefSeq" id="XP_007405800.1">
    <property type="nucleotide sequence ID" value="XM_007405738.1"/>
</dbReference>
<gene>
    <name evidence="1" type="ORF">MELLADRAFT_70896</name>
</gene>
<keyword evidence="2" id="KW-1185">Reference proteome</keyword>
<sequence>MAVAGSVVRMIPVTASGVCLWSGTSWVNGADPQTAGWLNWAGNGNCGKQIYIQRQNQPETMQIAPVLDGCNFGPSGRMLPDMDDKG</sequence>
<dbReference type="InParanoid" id="F4R983"/>
<proteinExistence type="predicted"/>
<dbReference type="EMBL" id="GL883093">
    <property type="protein sequence ID" value="EGG11198.1"/>
    <property type="molecule type" value="Genomic_DNA"/>
</dbReference>
<dbReference type="KEGG" id="mlr:MELLADRAFT_70896"/>
<reference evidence="2" key="1">
    <citation type="journal article" date="2011" name="Proc. Natl. Acad. Sci. U.S.A.">
        <title>Obligate biotrophy features unraveled by the genomic analysis of rust fungi.</title>
        <authorList>
            <person name="Duplessis S."/>
            <person name="Cuomo C.A."/>
            <person name="Lin Y.-C."/>
            <person name="Aerts A."/>
            <person name="Tisserant E."/>
            <person name="Veneault-Fourrey C."/>
            <person name="Joly D.L."/>
            <person name="Hacquard S."/>
            <person name="Amselem J."/>
            <person name="Cantarel B.L."/>
            <person name="Chiu R."/>
            <person name="Coutinho P.M."/>
            <person name="Feau N."/>
            <person name="Field M."/>
            <person name="Frey P."/>
            <person name="Gelhaye E."/>
            <person name="Goldberg J."/>
            <person name="Grabherr M.G."/>
            <person name="Kodira C.D."/>
            <person name="Kohler A."/>
            <person name="Kuees U."/>
            <person name="Lindquist E.A."/>
            <person name="Lucas S.M."/>
            <person name="Mago R."/>
            <person name="Mauceli E."/>
            <person name="Morin E."/>
            <person name="Murat C."/>
            <person name="Pangilinan J.L."/>
            <person name="Park R."/>
            <person name="Pearson M."/>
            <person name="Quesneville H."/>
            <person name="Rouhier N."/>
            <person name="Sakthikumar S."/>
            <person name="Salamov A.A."/>
            <person name="Schmutz J."/>
            <person name="Selles B."/>
            <person name="Shapiro H."/>
            <person name="Tanguay P."/>
            <person name="Tuskan G.A."/>
            <person name="Henrissat B."/>
            <person name="Van de Peer Y."/>
            <person name="Rouze P."/>
            <person name="Ellis J.G."/>
            <person name="Dodds P.N."/>
            <person name="Schein J.E."/>
            <person name="Zhong S."/>
            <person name="Hamelin R.C."/>
            <person name="Grigoriev I.V."/>
            <person name="Szabo L.J."/>
            <person name="Martin F."/>
        </authorList>
    </citation>
    <scope>NUCLEOTIDE SEQUENCE [LARGE SCALE GENOMIC DNA]</scope>
    <source>
        <strain evidence="2">98AG31 / pathotype 3-4-7</strain>
    </source>
</reference>
<name>F4R983_MELLP</name>
<organism evidence="2">
    <name type="scientific">Melampsora larici-populina (strain 98AG31 / pathotype 3-4-7)</name>
    <name type="common">Poplar leaf rust fungus</name>
    <dbReference type="NCBI Taxonomy" id="747676"/>
    <lineage>
        <taxon>Eukaryota</taxon>
        <taxon>Fungi</taxon>
        <taxon>Dikarya</taxon>
        <taxon>Basidiomycota</taxon>
        <taxon>Pucciniomycotina</taxon>
        <taxon>Pucciniomycetes</taxon>
        <taxon>Pucciniales</taxon>
        <taxon>Melampsoraceae</taxon>
        <taxon>Melampsora</taxon>
    </lineage>
</organism>
<dbReference type="VEuPathDB" id="FungiDB:MELLADRAFT_70896"/>
<evidence type="ECO:0000313" key="1">
    <source>
        <dbReference type="EMBL" id="EGG11198.1"/>
    </source>
</evidence>
<dbReference type="HOGENOM" id="CLU_2498319_0_0_1"/>
<dbReference type="AlphaFoldDB" id="F4R983"/>
<accession>F4R983</accession>
<dbReference type="Proteomes" id="UP000001072">
    <property type="component" value="Unassembled WGS sequence"/>
</dbReference>
<protein>
    <submittedName>
        <fullName evidence="1">Uncharacterized protein</fullName>
    </submittedName>
</protein>
<dbReference type="GeneID" id="18931666"/>
<evidence type="ECO:0000313" key="2">
    <source>
        <dbReference type="Proteomes" id="UP000001072"/>
    </source>
</evidence>